<evidence type="ECO:0000313" key="2">
    <source>
        <dbReference type="EMBL" id="MTD12528.1"/>
    </source>
</evidence>
<dbReference type="RefSeq" id="WP_154766576.1">
    <property type="nucleotide sequence ID" value="NZ_WLYK01000001.1"/>
</dbReference>
<reference evidence="2 3" key="1">
    <citation type="submission" date="2019-11" db="EMBL/GenBank/DDBJ databases">
        <authorList>
            <person name="Jiang L.-Q."/>
        </authorList>
    </citation>
    <scope>NUCLEOTIDE SEQUENCE [LARGE SCALE GENOMIC DNA]</scope>
    <source>
        <strain evidence="2 3">YIM 132087</strain>
    </source>
</reference>
<dbReference type="Gene3D" id="3.30.200.20">
    <property type="entry name" value="Phosphorylase Kinase, domain 1"/>
    <property type="match status" value="1"/>
</dbReference>
<dbReference type="Pfam" id="PF01636">
    <property type="entry name" value="APH"/>
    <property type="match status" value="1"/>
</dbReference>
<name>A0A7K1FEK4_9ACTN</name>
<protein>
    <submittedName>
        <fullName evidence="2">Phosphotransferase</fullName>
    </submittedName>
</protein>
<keyword evidence="2" id="KW-0808">Transferase</keyword>
<evidence type="ECO:0000259" key="1">
    <source>
        <dbReference type="Pfam" id="PF01636"/>
    </source>
</evidence>
<evidence type="ECO:0000313" key="3">
    <source>
        <dbReference type="Proteomes" id="UP000460221"/>
    </source>
</evidence>
<comment type="caution">
    <text evidence="2">The sequence shown here is derived from an EMBL/GenBank/DDBJ whole genome shotgun (WGS) entry which is preliminary data.</text>
</comment>
<dbReference type="CDD" id="cd05154">
    <property type="entry name" value="ACAD10_11_N-like"/>
    <property type="match status" value="1"/>
</dbReference>
<dbReference type="Proteomes" id="UP000460221">
    <property type="component" value="Unassembled WGS sequence"/>
</dbReference>
<organism evidence="2 3">
    <name type="scientific">Nakamurella alba</name>
    <dbReference type="NCBI Taxonomy" id="2665158"/>
    <lineage>
        <taxon>Bacteria</taxon>
        <taxon>Bacillati</taxon>
        <taxon>Actinomycetota</taxon>
        <taxon>Actinomycetes</taxon>
        <taxon>Nakamurellales</taxon>
        <taxon>Nakamurellaceae</taxon>
        <taxon>Nakamurella</taxon>
    </lineage>
</organism>
<dbReference type="PANTHER" id="PTHR21310">
    <property type="entry name" value="AMINOGLYCOSIDE PHOSPHOTRANSFERASE-RELATED-RELATED"/>
    <property type="match status" value="1"/>
</dbReference>
<keyword evidence="3" id="KW-1185">Reference proteome</keyword>
<feature type="domain" description="Aminoglycoside phosphotransferase" evidence="1">
    <location>
        <begin position="67"/>
        <end position="303"/>
    </location>
</feature>
<gene>
    <name evidence="2" type="ORF">GIS00_01035</name>
</gene>
<dbReference type="PANTHER" id="PTHR21310:SF57">
    <property type="entry name" value="BLR2944 PROTEIN"/>
    <property type="match status" value="1"/>
</dbReference>
<dbReference type="Gene3D" id="3.90.1200.10">
    <property type="match status" value="1"/>
</dbReference>
<dbReference type="InterPro" id="IPR002575">
    <property type="entry name" value="Aminoglycoside_PTrfase"/>
</dbReference>
<dbReference type="InterPro" id="IPR011009">
    <property type="entry name" value="Kinase-like_dom_sf"/>
</dbReference>
<sequence length="391" mass="43035">MSIASPAGTARHHLDVDPGVHALLDRKRDRVAAGGPYTPLTVEQTTQLLVDYFATVVPGASVSGVGRIGGGASKEQFFFELTDASGNRTGHILRIDPVQTASETDRRREFEALDVYRSVVPAPAPEWLDHEGAHFGQPAVIMGFVPGVTKPTAPSDDLKVTGIGTTFSGSLRESLADQYLGHLAAIHNHPVDTARLPSFEAPTADPWQPARWALNWWSRVWADDAVEAVPIAALTEEWLRRHIPASTAEPVMIHGDFRTGNFLFDESTGRITAVLDWEYVHLGDFHEDLGWMMQQLFRSVEDGEELICGLYPAATFVQRYEQLSGRTVDPETLRWYVVLNAWKCLAITLASSAKAARDAQNHQDALLAWMSPVGYHFATDLCALIEKELSA</sequence>
<accession>A0A7K1FEK4</accession>
<dbReference type="InterPro" id="IPR051678">
    <property type="entry name" value="AGP_Transferase"/>
</dbReference>
<dbReference type="InterPro" id="IPR041726">
    <property type="entry name" value="ACAD10_11_N"/>
</dbReference>
<dbReference type="EMBL" id="WLYK01000001">
    <property type="protein sequence ID" value="MTD12528.1"/>
    <property type="molecule type" value="Genomic_DNA"/>
</dbReference>
<proteinExistence type="predicted"/>
<dbReference type="GO" id="GO:0016740">
    <property type="term" value="F:transferase activity"/>
    <property type="evidence" value="ECO:0007669"/>
    <property type="project" value="UniProtKB-KW"/>
</dbReference>
<dbReference type="SUPFAM" id="SSF56112">
    <property type="entry name" value="Protein kinase-like (PK-like)"/>
    <property type="match status" value="1"/>
</dbReference>
<dbReference type="AlphaFoldDB" id="A0A7K1FEK4"/>